<evidence type="ECO:0000256" key="1">
    <source>
        <dbReference type="SAM" id="Phobius"/>
    </source>
</evidence>
<dbReference type="RefSeq" id="WP_012617501.1">
    <property type="nucleotide sequence ID" value="NC_011832.1"/>
</dbReference>
<feature type="transmembrane region" description="Helical" evidence="1">
    <location>
        <begin position="7"/>
        <end position="31"/>
    </location>
</feature>
<organism evidence="2 3">
    <name type="scientific">Methanosphaerula palustris (strain ATCC BAA-1556 / DSM 19958 / E1-9c)</name>
    <dbReference type="NCBI Taxonomy" id="521011"/>
    <lineage>
        <taxon>Archaea</taxon>
        <taxon>Methanobacteriati</taxon>
        <taxon>Methanobacteriota</taxon>
        <taxon>Stenosarchaea group</taxon>
        <taxon>Methanomicrobia</taxon>
        <taxon>Methanomicrobiales</taxon>
        <taxon>Methanoregulaceae</taxon>
        <taxon>Methanosphaerula</taxon>
    </lineage>
</organism>
<dbReference type="HOGENOM" id="CLU_471461_0_0_2"/>
<dbReference type="AlphaFoldDB" id="B8GGA8"/>
<proteinExistence type="predicted"/>
<gene>
    <name evidence="2" type="ordered locus">Mpal_0820</name>
</gene>
<reference evidence="2 3" key="1">
    <citation type="journal article" date="2015" name="Genome Announc.">
        <title>Complete Genome Sequence of Methanosphaerula palustris E1-9CT, a Hydrogenotrophic Methanogen Isolated from a Minerotrophic Fen Peatland.</title>
        <authorList>
            <person name="Cadillo-Quiroz H."/>
            <person name="Browne P."/>
            <person name="Kyrpides N."/>
            <person name="Woyke T."/>
            <person name="Goodwin L."/>
            <person name="Detter C."/>
            <person name="Yavitt J.B."/>
            <person name="Zinder S.H."/>
        </authorList>
    </citation>
    <scope>NUCLEOTIDE SEQUENCE [LARGE SCALE GENOMIC DNA]</scope>
    <source>
        <strain evidence="3">ATCC BAA-1556 / DSM 19958 / E1-9c</strain>
    </source>
</reference>
<evidence type="ECO:0008006" key="4">
    <source>
        <dbReference type="Google" id="ProtNLM"/>
    </source>
</evidence>
<dbReference type="eggNOG" id="arCOG02487">
    <property type="taxonomic scope" value="Archaea"/>
</dbReference>
<keyword evidence="1" id="KW-0472">Membrane</keyword>
<sequence length="578" mass="64629">MKRQLPLAITVVSTVFVLVLIIHFAFTPILYSPSGADSTRSHINPGAMQKFSVERYEKVMPMMQEILDLSGSVVLNMNHNDTNAAERDLREYLDLSHSLDQAVVDLNLSDSELEIWRQENYENRINLTLLVNDTKQLEEIKTLEAQVRSQNSSGDLTTLNFEENSLNQRIRQNALTYRGLPNSSFTSLSKKFDLDTTEFEKNAGNLTVDNQVVEQNPGSIPLNERGVLTFGLSQTSASYGEIINASGTLQNLDGIDQNIEIGVDGAPWSIITPNPDRTYQVSLVMSNLSAGTHIAYARSSIFPAKESEFNIIPSDTVLTIREEEQRDSTNITIAGTLRTVSDIPVTGAPVRISWDSAGRTDVLTNPSGEYHTNITLPPGDHQMKARFESLDLPLNQSESAEISVKAPISAQSIGVEILKYLLMGGIVLLAVGGASRYIHRRRFWLPQVRELPSGDRMMENPIHSEGRITSPWDDLHPDDVIAESQRLFADEQSDAMHHLYQYLVSLAAHVHPRVFIPALTPRELMRLLRHDGGGEDMRSFIDTYEKIRYGGMRLPDKGQEPIISWFQAILSWLGGDHH</sequence>
<dbReference type="KEGG" id="mpl:Mpal_0820"/>
<keyword evidence="1" id="KW-0812">Transmembrane</keyword>
<keyword evidence="1" id="KW-1133">Transmembrane helix</keyword>
<evidence type="ECO:0000313" key="3">
    <source>
        <dbReference type="Proteomes" id="UP000002457"/>
    </source>
</evidence>
<accession>B8GGA8</accession>
<dbReference type="Proteomes" id="UP000002457">
    <property type="component" value="Chromosome"/>
</dbReference>
<protein>
    <recommendedName>
        <fullName evidence="4">DUF4129 domain-containing protein</fullName>
    </recommendedName>
</protein>
<dbReference type="STRING" id="521011.Mpal_0820"/>
<dbReference type="GeneID" id="43500003"/>
<keyword evidence="3" id="KW-1185">Reference proteome</keyword>
<name>B8GGA8_METPE</name>
<dbReference type="EMBL" id="CP001338">
    <property type="protein sequence ID" value="ACL16182.1"/>
    <property type="molecule type" value="Genomic_DNA"/>
</dbReference>
<evidence type="ECO:0000313" key="2">
    <source>
        <dbReference type="EMBL" id="ACL16182.1"/>
    </source>
</evidence>